<feature type="domain" description="Nudix hydrolase" evidence="4">
    <location>
        <begin position="46"/>
        <end position="190"/>
    </location>
</feature>
<evidence type="ECO:0000256" key="1">
    <source>
        <dbReference type="ARBA" id="ARBA00001946"/>
    </source>
</evidence>
<evidence type="ECO:0000256" key="2">
    <source>
        <dbReference type="ARBA" id="ARBA00022801"/>
    </source>
</evidence>
<dbReference type="Pfam" id="PF00293">
    <property type="entry name" value="NUDIX"/>
    <property type="match status" value="4"/>
</dbReference>
<feature type="region of interest" description="Disordered" evidence="3">
    <location>
        <begin position="320"/>
        <end position="340"/>
    </location>
</feature>
<feature type="compositionally biased region" description="Basic and acidic residues" evidence="3">
    <location>
        <begin position="331"/>
        <end position="340"/>
    </location>
</feature>
<accession>A0A9W6PNF8</accession>
<dbReference type="CDD" id="cd02883">
    <property type="entry name" value="NUDIX_Hydrolase"/>
    <property type="match status" value="1"/>
</dbReference>
<dbReference type="InterPro" id="IPR015797">
    <property type="entry name" value="NUDIX_hydrolase-like_dom_sf"/>
</dbReference>
<dbReference type="CDD" id="cd03674">
    <property type="entry name" value="NUDIX_Hydrolase"/>
    <property type="match status" value="1"/>
</dbReference>
<proteinExistence type="predicted"/>
<dbReference type="PANTHER" id="PTHR43046:SF14">
    <property type="entry name" value="MUTT_NUDIX FAMILY PROTEIN"/>
    <property type="match status" value="1"/>
</dbReference>
<dbReference type="RefSeq" id="WP_063737544.1">
    <property type="nucleotide sequence ID" value="NZ_BSRX01000046.1"/>
</dbReference>
<dbReference type="OrthoDB" id="21568at2"/>
<name>A0A9W6PNF8_9ACTN</name>
<keyword evidence="2" id="KW-0378">Hydrolase</keyword>
<comment type="cofactor">
    <cofactor evidence="1">
        <name>Mg(2+)</name>
        <dbReference type="ChEBI" id="CHEBI:18420"/>
    </cofactor>
</comment>
<dbReference type="InterPro" id="IPR000086">
    <property type="entry name" value="NUDIX_hydrolase_dom"/>
</dbReference>
<dbReference type="EMBL" id="BSRX01000046">
    <property type="protein sequence ID" value="GLW58069.1"/>
    <property type="molecule type" value="Genomic_DNA"/>
</dbReference>
<evidence type="ECO:0000313" key="6">
    <source>
        <dbReference type="Proteomes" id="UP001165143"/>
    </source>
</evidence>
<organism evidence="5 6">
    <name type="scientific">Kitasatospora phosalacinea</name>
    <dbReference type="NCBI Taxonomy" id="2065"/>
    <lineage>
        <taxon>Bacteria</taxon>
        <taxon>Bacillati</taxon>
        <taxon>Actinomycetota</taxon>
        <taxon>Actinomycetes</taxon>
        <taxon>Kitasatosporales</taxon>
        <taxon>Streptomycetaceae</taxon>
        <taxon>Kitasatospora</taxon>
    </lineage>
</organism>
<sequence length="646" mass="70161">MPATPAEIAATTLAYLQRHPGERARLQPLLDLLATAPEPTSRATLPAHVTCSGVVVDRDLRVLHIHHRATGLVLCPGGHGEPADGSLLATAVREVAEEVGIPPRALCLTPELLDAPVDIDVNEIDANPDKGEGAHRHYDFRFVFYLADSQLSPVSLQGAEVTGAEWRLLAETSSPELRAKLLAAGLTGRPEPVNASAVVHNGRGEYLLHLRDNFAHIWAPGEWSLLGGGREAGDDTTEATLRRELAEEVPGLHLGAVEPLTVEWTTDRRGLAVPIQIFTARWDGHPDTADLREGVLVHWFRPDDLHRIHLRDSTRHLLQEHAATRPPAPRTRPDARPAFDPLDRARAEGIERTSSSVLLTDPNGRVLLLRRAPGALQAGLWEPPGGGTEPGEDLVAAGLRELDEEAGIAHVRVTAYLGFEDYTNSRGARTRAFVIAAHLDHPREVRLSPEHDQHRWVLPSDLPEPIAAHEADLIRRHTAPPPALPGHRPLPAYLPTIPAAPMWGSVFFTTQDGKAVLLRATDPAKGLQWAGGDVEFTDPSPLHTAVRECFEETGILLPPDPDRLPLLATVFEQPGGGWPAKVGFAFHGGTLTPAQLAGIRLDPAEHTEVVLLTRDELAARTDPRRTQLTLAVLDAVRTGVPAYVLR</sequence>
<dbReference type="Proteomes" id="UP001165143">
    <property type="component" value="Unassembled WGS sequence"/>
</dbReference>
<protein>
    <recommendedName>
        <fullName evidence="4">Nudix hydrolase domain-containing protein</fullName>
    </recommendedName>
</protein>
<dbReference type="PROSITE" id="PS51462">
    <property type="entry name" value="NUDIX"/>
    <property type="match status" value="4"/>
</dbReference>
<reference evidence="5" key="1">
    <citation type="submission" date="2023-02" db="EMBL/GenBank/DDBJ databases">
        <title>Kitasatospora phosalacinea NBRC 14362.</title>
        <authorList>
            <person name="Ichikawa N."/>
            <person name="Sato H."/>
            <person name="Tonouchi N."/>
        </authorList>
    </citation>
    <scope>NUCLEOTIDE SEQUENCE</scope>
    <source>
        <strain evidence="5">NBRC 14362</strain>
    </source>
</reference>
<feature type="domain" description="Nudix hydrolase" evidence="4">
    <location>
        <begin position="498"/>
        <end position="634"/>
    </location>
</feature>
<evidence type="ECO:0000256" key="3">
    <source>
        <dbReference type="SAM" id="MobiDB-lite"/>
    </source>
</evidence>
<gene>
    <name evidence="5" type="ORF">Kpho01_60800</name>
</gene>
<dbReference type="PANTHER" id="PTHR43046">
    <property type="entry name" value="GDP-MANNOSE MANNOSYL HYDROLASE"/>
    <property type="match status" value="1"/>
</dbReference>
<feature type="domain" description="Nudix hydrolase" evidence="4">
    <location>
        <begin position="190"/>
        <end position="323"/>
    </location>
</feature>
<dbReference type="SUPFAM" id="SSF55811">
    <property type="entry name" value="Nudix"/>
    <property type="match status" value="4"/>
</dbReference>
<feature type="domain" description="Nudix hydrolase" evidence="4">
    <location>
        <begin position="349"/>
        <end position="479"/>
    </location>
</feature>
<evidence type="ECO:0000313" key="5">
    <source>
        <dbReference type="EMBL" id="GLW58069.1"/>
    </source>
</evidence>
<comment type="caution">
    <text evidence="5">The sequence shown here is derived from an EMBL/GenBank/DDBJ whole genome shotgun (WGS) entry which is preliminary data.</text>
</comment>
<dbReference type="AlphaFoldDB" id="A0A9W6PNF8"/>
<dbReference type="GO" id="GO:0016787">
    <property type="term" value="F:hydrolase activity"/>
    <property type="evidence" value="ECO:0007669"/>
    <property type="project" value="UniProtKB-KW"/>
</dbReference>
<evidence type="ECO:0000259" key="4">
    <source>
        <dbReference type="PROSITE" id="PS51462"/>
    </source>
</evidence>
<dbReference type="Gene3D" id="3.90.79.10">
    <property type="entry name" value="Nucleoside Triphosphate Pyrophosphohydrolase"/>
    <property type="match status" value="4"/>
</dbReference>